<name>A0A9D2A425_9BACE</name>
<dbReference type="Pfam" id="PF15495">
    <property type="entry name" value="Fimbrillin_C"/>
    <property type="match status" value="1"/>
</dbReference>
<dbReference type="Gene3D" id="1.10.20.150">
    <property type="match status" value="1"/>
</dbReference>
<dbReference type="NCBIfam" id="NF038041">
    <property type="entry name" value="fim_Mfa1_fam"/>
    <property type="match status" value="1"/>
</dbReference>
<dbReference type="EMBL" id="DXCK01000038">
    <property type="protein sequence ID" value="HIZ01075.1"/>
    <property type="molecule type" value="Genomic_DNA"/>
</dbReference>
<accession>A0A9D2A425</accession>
<sequence>MKTRTLFVTALLGLGMMASCSNDELEGVDNGQNPDGKAYAQIAINVANSATTRAISGDTGSTQDGTAEENAVSKVTVVLADPNNDIAQYVYNFEGENVLIGTDKSDFATKPFEVPAGKYHVYVLANFGNNGLEISSINPGFDMKQEIDITTASSLSTASSFLMANGGVSGKVEDGGDGYGEVFDCTETGTTSKEVDGDLADKDGGVTLYKVAVNIERVVSKVTFNQTKTSFDVNDANNTKLATATVNGVSLINLNKKMYLIREAKKATHSPNGVTGDWFYPVDPNYNKLTSADELTANFSNTTASSFPTPSEATFYCPENTMTAEAQLNGQTTGVVYKITWALNTASGNNPYTELDKAGTDTYSQIFAAILNLGATKDSDIDENIFTAGLAQGTTEGTFYAYNDLIFKNKNAAILYRCIATATGADNSAKATAANTAFTTAKSAALPDDIAEYTGGVNYYPVWIKHNPDGSNMQQDKFGVVRNHWYELTVTSISNLGNDKPTFENPDDPDDPDVANIQVAAKIKKWTVVKQDVEL</sequence>
<dbReference type="Gene3D" id="2.60.40.3690">
    <property type="match status" value="1"/>
</dbReference>
<keyword evidence="1" id="KW-0732">Signal</keyword>
<protein>
    <submittedName>
        <fullName evidence="3">Mfa1 family fimbria major subunit</fullName>
    </submittedName>
</protein>
<feature type="signal peptide" evidence="1">
    <location>
        <begin position="1"/>
        <end position="21"/>
    </location>
</feature>
<feature type="domain" description="Minor fimbrium subunit Mfa1 C-terminal" evidence="2">
    <location>
        <begin position="452"/>
        <end position="532"/>
    </location>
</feature>
<comment type="caution">
    <text evidence="3">The sequence shown here is derived from an EMBL/GenBank/DDBJ whole genome shotgun (WGS) entry which is preliminary data.</text>
</comment>
<dbReference type="InterPro" id="IPR047786">
    <property type="entry name" value="Mfa1_fim"/>
</dbReference>
<dbReference type="GO" id="GO:0009418">
    <property type="term" value="C:pilus shaft"/>
    <property type="evidence" value="ECO:0007669"/>
    <property type="project" value="InterPro"/>
</dbReference>
<reference evidence="3" key="2">
    <citation type="submission" date="2021-04" db="EMBL/GenBank/DDBJ databases">
        <authorList>
            <person name="Gilroy R."/>
        </authorList>
    </citation>
    <scope>NUCLEOTIDE SEQUENCE</scope>
    <source>
        <strain evidence="3">ChiHjej12B11-24981</strain>
    </source>
</reference>
<reference evidence="3" key="1">
    <citation type="journal article" date="2021" name="PeerJ">
        <title>Extensive microbial diversity within the chicken gut microbiome revealed by metagenomics and culture.</title>
        <authorList>
            <person name="Gilroy R."/>
            <person name="Ravi A."/>
            <person name="Getino M."/>
            <person name="Pursley I."/>
            <person name="Horton D.L."/>
            <person name="Alikhan N.F."/>
            <person name="Baker D."/>
            <person name="Gharbi K."/>
            <person name="Hall N."/>
            <person name="Watson M."/>
            <person name="Adriaenssens E.M."/>
            <person name="Foster-Nyarko E."/>
            <person name="Jarju S."/>
            <person name="Secka A."/>
            <person name="Antonio M."/>
            <person name="Oren A."/>
            <person name="Chaudhuri R.R."/>
            <person name="La Ragione R."/>
            <person name="Hildebrand F."/>
            <person name="Pallen M.J."/>
        </authorList>
    </citation>
    <scope>NUCLEOTIDE SEQUENCE</scope>
    <source>
        <strain evidence="3">ChiHjej12B11-24981</strain>
    </source>
</reference>
<dbReference type="AlphaFoldDB" id="A0A9D2A425"/>
<proteinExistence type="predicted"/>
<dbReference type="PROSITE" id="PS51257">
    <property type="entry name" value="PROKAR_LIPOPROTEIN"/>
    <property type="match status" value="1"/>
</dbReference>
<dbReference type="Gene3D" id="2.60.40.2580">
    <property type="match status" value="1"/>
</dbReference>
<evidence type="ECO:0000259" key="2">
    <source>
        <dbReference type="Pfam" id="PF15495"/>
    </source>
</evidence>
<gene>
    <name evidence="3" type="ORF">H9819_02335</name>
</gene>
<evidence type="ECO:0000313" key="3">
    <source>
        <dbReference type="EMBL" id="HIZ01075.1"/>
    </source>
</evidence>
<evidence type="ECO:0000313" key="4">
    <source>
        <dbReference type="Proteomes" id="UP000824023"/>
    </source>
</evidence>
<dbReference type="InterPro" id="IPR029140">
    <property type="entry name" value="Mfa1_C"/>
</dbReference>
<organism evidence="3 4">
    <name type="scientific">Candidatus Bacteroides merdipullorum</name>
    <dbReference type="NCBI Taxonomy" id="2838474"/>
    <lineage>
        <taxon>Bacteria</taxon>
        <taxon>Pseudomonadati</taxon>
        <taxon>Bacteroidota</taxon>
        <taxon>Bacteroidia</taxon>
        <taxon>Bacteroidales</taxon>
        <taxon>Bacteroidaceae</taxon>
        <taxon>Bacteroides</taxon>
    </lineage>
</organism>
<feature type="chain" id="PRO_5038833032" evidence="1">
    <location>
        <begin position="22"/>
        <end position="535"/>
    </location>
</feature>
<evidence type="ECO:0000256" key="1">
    <source>
        <dbReference type="SAM" id="SignalP"/>
    </source>
</evidence>
<dbReference type="Proteomes" id="UP000824023">
    <property type="component" value="Unassembled WGS sequence"/>
</dbReference>